<evidence type="ECO:0000313" key="2">
    <source>
        <dbReference type="EMBL" id="PRY12213.1"/>
    </source>
</evidence>
<organism evidence="2 3">
    <name type="scientific">Kineococcus rhizosphaerae</name>
    <dbReference type="NCBI Taxonomy" id="559628"/>
    <lineage>
        <taxon>Bacteria</taxon>
        <taxon>Bacillati</taxon>
        <taxon>Actinomycetota</taxon>
        <taxon>Actinomycetes</taxon>
        <taxon>Kineosporiales</taxon>
        <taxon>Kineosporiaceae</taxon>
        <taxon>Kineococcus</taxon>
    </lineage>
</organism>
<dbReference type="OrthoDB" id="5193900at2"/>
<dbReference type="EMBL" id="PVZF01000011">
    <property type="protein sequence ID" value="PRY12213.1"/>
    <property type="molecule type" value="Genomic_DNA"/>
</dbReference>
<evidence type="ECO:0008006" key="4">
    <source>
        <dbReference type="Google" id="ProtNLM"/>
    </source>
</evidence>
<keyword evidence="3" id="KW-1185">Reference proteome</keyword>
<dbReference type="AlphaFoldDB" id="A0A2T0QZV6"/>
<evidence type="ECO:0000313" key="3">
    <source>
        <dbReference type="Proteomes" id="UP000238083"/>
    </source>
</evidence>
<comment type="caution">
    <text evidence="2">The sequence shown here is derived from an EMBL/GenBank/DDBJ whole genome shotgun (WGS) entry which is preliminary data.</text>
</comment>
<proteinExistence type="predicted"/>
<accession>A0A2T0QZV6</accession>
<keyword evidence="1" id="KW-0812">Transmembrane</keyword>
<sequence>MTHDPHSDVDVSARLRSALRERPAPAPTWDLAALKARGRRRRRRAQLLPVALGLAVVAGAAAPTVVGGSPWPWEATRTTVAAATRVATPEEVVRHYMDARIAGDNAGAFHDYWAEEPDTGVEAMIQWTAQELPAKDVTIGQAQPDPTALTAHRLWRQVVAVPLSYQWDYGPGLRSGKFPFSGSVVLVRDSDTDPWRIWYSDQSPDFRSK</sequence>
<feature type="transmembrane region" description="Helical" evidence="1">
    <location>
        <begin position="47"/>
        <end position="66"/>
    </location>
</feature>
<dbReference type="RefSeq" id="WP_106213802.1">
    <property type="nucleotide sequence ID" value="NZ_PVZF01000011.1"/>
</dbReference>
<keyword evidence="1" id="KW-1133">Transmembrane helix</keyword>
<name>A0A2T0QZV6_9ACTN</name>
<protein>
    <recommendedName>
        <fullName evidence="4">DUF4829 domain-containing protein</fullName>
    </recommendedName>
</protein>
<gene>
    <name evidence="2" type="ORF">CLV37_111170</name>
</gene>
<evidence type="ECO:0000256" key="1">
    <source>
        <dbReference type="SAM" id="Phobius"/>
    </source>
</evidence>
<keyword evidence="1" id="KW-0472">Membrane</keyword>
<reference evidence="2 3" key="1">
    <citation type="submission" date="2018-03" db="EMBL/GenBank/DDBJ databases">
        <title>Genomic Encyclopedia of Archaeal and Bacterial Type Strains, Phase II (KMG-II): from individual species to whole genera.</title>
        <authorList>
            <person name="Goeker M."/>
        </authorList>
    </citation>
    <scope>NUCLEOTIDE SEQUENCE [LARGE SCALE GENOMIC DNA]</scope>
    <source>
        <strain evidence="2 3">DSM 19711</strain>
    </source>
</reference>
<dbReference type="Proteomes" id="UP000238083">
    <property type="component" value="Unassembled WGS sequence"/>
</dbReference>